<name>A0A813HM22_POLGL</name>
<sequence>MLRAAALSALYASGLLAAGFVAREIWQRLPSTPAARLQPKRLLAWVLLAEVVLSLASRPLAGPLSAMLRAAALSALYASGLTLNPKLETTTMV</sequence>
<reference evidence="1" key="1">
    <citation type="submission" date="2021-02" db="EMBL/GenBank/DDBJ databases">
        <authorList>
            <person name="Dougan E. K."/>
            <person name="Rhodes N."/>
            <person name="Thang M."/>
            <person name="Chan C."/>
        </authorList>
    </citation>
    <scope>NUCLEOTIDE SEQUENCE</scope>
</reference>
<gene>
    <name evidence="1" type="ORF">PGLA2088_LOCUS1975</name>
</gene>
<proteinExistence type="predicted"/>
<evidence type="ECO:0000313" key="2">
    <source>
        <dbReference type="Proteomes" id="UP000626109"/>
    </source>
</evidence>
<dbReference type="Proteomes" id="UP000626109">
    <property type="component" value="Unassembled WGS sequence"/>
</dbReference>
<accession>A0A813HM22</accession>
<dbReference type="AlphaFoldDB" id="A0A813HM22"/>
<dbReference type="EMBL" id="CAJNNW010001556">
    <property type="protein sequence ID" value="CAE8639655.1"/>
    <property type="molecule type" value="Genomic_DNA"/>
</dbReference>
<organism evidence="1 2">
    <name type="scientific">Polarella glacialis</name>
    <name type="common">Dinoflagellate</name>
    <dbReference type="NCBI Taxonomy" id="89957"/>
    <lineage>
        <taxon>Eukaryota</taxon>
        <taxon>Sar</taxon>
        <taxon>Alveolata</taxon>
        <taxon>Dinophyceae</taxon>
        <taxon>Suessiales</taxon>
        <taxon>Suessiaceae</taxon>
        <taxon>Polarella</taxon>
    </lineage>
</organism>
<comment type="caution">
    <text evidence="1">The sequence shown here is derived from an EMBL/GenBank/DDBJ whole genome shotgun (WGS) entry which is preliminary data.</text>
</comment>
<protein>
    <submittedName>
        <fullName evidence="1">Uncharacterized protein</fullName>
    </submittedName>
</protein>
<evidence type="ECO:0000313" key="1">
    <source>
        <dbReference type="EMBL" id="CAE8639655.1"/>
    </source>
</evidence>